<organism evidence="6 7">
    <name type="scientific">Phytophthora boehmeriae</name>
    <dbReference type="NCBI Taxonomy" id="109152"/>
    <lineage>
        <taxon>Eukaryota</taxon>
        <taxon>Sar</taxon>
        <taxon>Stramenopiles</taxon>
        <taxon>Oomycota</taxon>
        <taxon>Peronosporomycetes</taxon>
        <taxon>Peronosporales</taxon>
        <taxon>Peronosporaceae</taxon>
        <taxon>Phytophthora</taxon>
    </lineage>
</organism>
<keyword evidence="4" id="KW-0732">Signal</keyword>
<dbReference type="EMBL" id="JAGDFL010000224">
    <property type="protein sequence ID" value="KAG7395156.1"/>
    <property type="molecule type" value="Genomic_DNA"/>
</dbReference>
<comment type="similarity">
    <text evidence="2 5">Belongs to the RxLR effector family.</text>
</comment>
<keyword evidence="7" id="KW-1185">Reference proteome</keyword>
<evidence type="ECO:0000313" key="6">
    <source>
        <dbReference type="EMBL" id="KAG7395156.1"/>
    </source>
</evidence>
<evidence type="ECO:0000256" key="5">
    <source>
        <dbReference type="RuleBase" id="RU367124"/>
    </source>
</evidence>
<sequence>MRVNYILLAAAATLVASIGSMVMSTTFAQTKVDVATIQNFGVGDRHLRSRNTIVNVEDEDGVQEIDNVDKEERMTPPKVLLTPKRLEKFETWNKNGLTSANIFDKYNLGPHLNKAFDSGDWATYYGLRRYQKYNAYIDYLDNLQLKAVKEYLRSPAGDRLRVKLGIKKKGKQN</sequence>
<evidence type="ECO:0000256" key="1">
    <source>
        <dbReference type="ARBA" id="ARBA00004613"/>
    </source>
</evidence>
<dbReference type="AlphaFoldDB" id="A0A8T1WP30"/>
<evidence type="ECO:0000256" key="4">
    <source>
        <dbReference type="ARBA" id="ARBA00022729"/>
    </source>
</evidence>
<protein>
    <recommendedName>
        <fullName evidence="5">RxLR effector protein</fullName>
    </recommendedName>
</protein>
<comment type="function">
    <text evidence="5">Effector that suppresses plant defense responses during pathogen infection.</text>
</comment>
<dbReference type="GO" id="GO:0005576">
    <property type="term" value="C:extracellular region"/>
    <property type="evidence" value="ECO:0007669"/>
    <property type="project" value="UniProtKB-SubCell"/>
</dbReference>
<evidence type="ECO:0000256" key="3">
    <source>
        <dbReference type="ARBA" id="ARBA00022525"/>
    </source>
</evidence>
<dbReference type="Pfam" id="PF16810">
    <property type="entry name" value="RXLR"/>
    <property type="match status" value="1"/>
</dbReference>
<keyword evidence="3 5" id="KW-0964">Secreted</keyword>
<gene>
    <name evidence="6" type="ORF">PHYBOEH_004181</name>
</gene>
<reference evidence="6" key="1">
    <citation type="submission" date="2021-02" db="EMBL/GenBank/DDBJ databases">
        <authorList>
            <person name="Palmer J.M."/>
        </authorList>
    </citation>
    <scope>NUCLEOTIDE SEQUENCE</scope>
    <source>
        <strain evidence="6">SCRP23</strain>
    </source>
</reference>
<evidence type="ECO:0000313" key="7">
    <source>
        <dbReference type="Proteomes" id="UP000693981"/>
    </source>
</evidence>
<comment type="caution">
    <text evidence="6">The sequence shown here is derived from an EMBL/GenBank/DDBJ whole genome shotgun (WGS) entry which is preliminary data.</text>
</comment>
<comment type="domain">
    <text evidence="5">The RxLR-dEER motif acts to carry the protein into the host cell cytoplasm through binding to cell surface phosphatidylinositol-3-phosphate.</text>
</comment>
<evidence type="ECO:0000256" key="2">
    <source>
        <dbReference type="ARBA" id="ARBA00010400"/>
    </source>
</evidence>
<dbReference type="Proteomes" id="UP000693981">
    <property type="component" value="Unassembled WGS sequence"/>
</dbReference>
<accession>A0A8T1WP30</accession>
<comment type="subcellular location">
    <subcellularLocation>
        <location evidence="1 5">Secreted</location>
    </subcellularLocation>
</comment>
<dbReference type="InterPro" id="IPR031825">
    <property type="entry name" value="RXLR"/>
</dbReference>
<proteinExistence type="inferred from homology"/>
<name>A0A8T1WP30_9STRA</name>